<feature type="compositionally biased region" description="Polar residues" evidence="1">
    <location>
        <begin position="131"/>
        <end position="140"/>
    </location>
</feature>
<keyword evidence="3" id="KW-1185">Reference proteome</keyword>
<dbReference type="EMBL" id="ML977013">
    <property type="protein sequence ID" value="KAF1952054.1"/>
    <property type="molecule type" value="Genomic_DNA"/>
</dbReference>
<evidence type="ECO:0000256" key="1">
    <source>
        <dbReference type="SAM" id="MobiDB-lite"/>
    </source>
</evidence>
<dbReference type="OrthoDB" id="3693985at2759"/>
<reference evidence="2" key="1">
    <citation type="journal article" date="2020" name="Stud. Mycol.">
        <title>101 Dothideomycetes genomes: a test case for predicting lifestyles and emergence of pathogens.</title>
        <authorList>
            <person name="Haridas S."/>
            <person name="Albert R."/>
            <person name="Binder M."/>
            <person name="Bloem J."/>
            <person name="Labutti K."/>
            <person name="Salamov A."/>
            <person name="Andreopoulos B."/>
            <person name="Baker S."/>
            <person name="Barry K."/>
            <person name="Bills G."/>
            <person name="Bluhm B."/>
            <person name="Cannon C."/>
            <person name="Castanera R."/>
            <person name="Culley D."/>
            <person name="Daum C."/>
            <person name="Ezra D."/>
            <person name="Gonzalez J."/>
            <person name="Henrissat B."/>
            <person name="Kuo A."/>
            <person name="Liang C."/>
            <person name="Lipzen A."/>
            <person name="Lutzoni F."/>
            <person name="Magnuson J."/>
            <person name="Mondo S."/>
            <person name="Nolan M."/>
            <person name="Ohm R."/>
            <person name="Pangilinan J."/>
            <person name="Park H.-J."/>
            <person name="Ramirez L."/>
            <person name="Alfaro M."/>
            <person name="Sun H."/>
            <person name="Tritt A."/>
            <person name="Yoshinaga Y."/>
            <person name="Zwiers L.-H."/>
            <person name="Turgeon B."/>
            <person name="Goodwin S."/>
            <person name="Spatafora J."/>
            <person name="Crous P."/>
            <person name="Grigoriev I."/>
        </authorList>
    </citation>
    <scope>NUCLEOTIDE SEQUENCE</scope>
    <source>
        <strain evidence="2">CBS 675.92</strain>
    </source>
</reference>
<feature type="region of interest" description="Disordered" evidence="1">
    <location>
        <begin position="105"/>
        <end position="160"/>
    </location>
</feature>
<accession>A0A6A5TIR0</accession>
<dbReference type="AlphaFoldDB" id="A0A6A5TIR0"/>
<gene>
    <name evidence="2" type="ORF">CC80DRAFT_573132</name>
</gene>
<dbReference type="Proteomes" id="UP000800035">
    <property type="component" value="Unassembled WGS sequence"/>
</dbReference>
<evidence type="ECO:0000313" key="2">
    <source>
        <dbReference type="EMBL" id="KAF1952054.1"/>
    </source>
</evidence>
<protein>
    <submittedName>
        <fullName evidence="2">Uncharacterized protein</fullName>
    </submittedName>
</protein>
<organism evidence="2 3">
    <name type="scientific">Byssothecium circinans</name>
    <dbReference type="NCBI Taxonomy" id="147558"/>
    <lineage>
        <taxon>Eukaryota</taxon>
        <taxon>Fungi</taxon>
        <taxon>Dikarya</taxon>
        <taxon>Ascomycota</taxon>
        <taxon>Pezizomycotina</taxon>
        <taxon>Dothideomycetes</taxon>
        <taxon>Pleosporomycetidae</taxon>
        <taxon>Pleosporales</taxon>
        <taxon>Massarineae</taxon>
        <taxon>Massarinaceae</taxon>
        <taxon>Byssothecium</taxon>
    </lineage>
</organism>
<proteinExistence type="predicted"/>
<sequence>MANRRSAYAPDLIIFDGNGRLIGDLPGKYSFIAPEMMRSMLQGEFDQRLYMSPQRRVPRYANALPRNMWNGPCLIDYERWEDVYRKLRKQGVVLPFDYMFEPDREEDTSARGSRSMKADVQANDDVDVENTDSGPSQEASEGTECPQAHRSDQEDSEDGSFPLPGFWHLIQGFIKKTALLL</sequence>
<evidence type="ECO:0000313" key="3">
    <source>
        <dbReference type="Proteomes" id="UP000800035"/>
    </source>
</evidence>
<name>A0A6A5TIR0_9PLEO</name>